<keyword evidence="12" id="KW-0624">Polysaccharide degradation</keyword>
<dbReference type="CDD" id="cd21175">
    <property type="entry name" value="LPMO_AA9"/>
    <property type="match status" value="1"/>
</dbReference>
<evidence type="ECO:0000313" key="19">
    <source>
        <dbReference type="Proteomes" id="UP001213000"/>
    </source>
</evidence>
<dbReference type="PANTHER" id="PTHR33353">
    <property type="entry name" value="PUTATIVE (AFU_ORTHOLOGUE AFUA_1G12560)-RELATED"/>
    <property type="match status" value="1"/>
</dbReference>
<dbReference type="EMBL" id="JANIEX010000947">
    <property type="protein sequence ID" value="KAJ3561832.1"/>
    <property type="molecule type" value="Genomic_DNA"/>
</dbReference>
<keyword evidence="5 16" id="KW-0732">Signal</keyword>
<reference evidence="18" key="1">
    <citation type="submission" date="2022-07" db="EMBL/GenBank/DDBJ databases">
        <title>Genome Sequence of Leucocoprinus birnbaumii.</title>
        <authorList>
            <person name="Buettner E."/>
        </authorList>
    </citation>
    <scope>NUCLEOTIDE SEQUENCE</scope>
    <source>
        <strain evidence="18">VT141</strain>
    </source>
</reference>
<evidence type="ECO:0000256" key="2">
    <source>
        <dbReference type="ARBA" id="ARBA00004613"/>
    </source>
</evidence>
<evidence type="ECO:0000256" key="6">
    <source>
        <dbReference type="ARBA" id="ARBA00023001"/>
    </source>
</evidence>
<dbReference type="Pfam" id="PF03443">
    <property type="entry name" value="AA9"/>
    <property type="match status" value="1"/>
</dbReference>
<proteinExistence type="inferred from homology"/>
<accession>A0AAD5YQD2</accession>
<protein>
    <recommendedName>
        <fullName evidence="15">lytic cellulose monooxygenase (C4-dehydrogenating)</fullName>
        <ecNumber evidence="15">1.14.99.56</ecNumber>
    </recommendedName>
</protein>
<keyword evidence="7" id="KW-0560">Oxidoreductase</keyword>
<feature type="chain" id="PRO_5042205188" description="lytic cellulose monooxygenase (C4-dehydrogenating)" evidence="16">
    <location>
        <begin position="24"/>
        <end position="214"/>
    </location>
</feature>
<dbReference type="GO" id="GO:0004497">
    <property type="term" value="F:monooxygenase activity"/>
    <property type="evidence" value="ECO:0007669"/>
    <property type="project" value="UniProtKB-KW"/>
</dbReference>
<name>A0AAD5YQD2_9AGAR</name>
<evidence type="ECO:0000256" key="1">
    <source>
        <dbReference type="ARBA" id="ARBA00001973"/>
    </source>
</evidence>
<evidence type="ECO:0000256" key="13">
    <source>
        <dbReference type="ARBA" id="ARBA00044502"/>
    </source>
</evidence>
<comment type="caution">
    <text evidence="18">The sequence shown here is derived from an EMBL/GenBank/DDBJ whole genome shotgun (WGS) entry which is preliminary data.</text>
</comment>
<evidence type="ECO:0000256" key="10">
    <source>
        <dbReference type="ARBA" id="ARBA00023157"/>
    </source>
</evidence>
<evidence type="ECO:0000259" key="17">
    <source>
        <dbReference type="Pfam" id="PF03443"/>
    </source>
</evidence>
<keyword evidence="3" id="KW-0964">Secreted</keyword>
<evidence type="ECO:0000256" key="7">
    <source>
        <dbReference type="ARBA" id="ARBA00023002"/>
    </source>
</evidence>
<comment type="subcellular location">
    <subcellularLocation>
        <location evidence="2">Secreted</location>
    </subcellularLocation>
</comment>
<keyword evidence="9" id="KW-0503">Monooxygenase</keyword>
<sequence>MAVLLFFVCGPLLLLSAIESVAGHGFAYEVSIGGQDSPGWYPFDDPYQDPVPQRVIRKIKDDGPGEYSDMNCGIGGDTGTSVVADVAPGPQVIFKWQGSKKWQCWPADHQGPVSTYMASCDGDCTSFLASNAKWFKVDARGYDPNTKKWATDQLEANNCTWTSTIPAHLETGQYLMRHEIVALHSIDKFHSAYNPPQFYPSCMQVVSPFSKDQS</sequence>
<dbReference type="PANTHER" id="PTHR33353:SF10">
    <property type="entry name" value="ENDO-BETA-1,4-GLUCANASE D"/>
    <property type="match status" value="1"/>
</dbReference>
<evidence type="ECO:0000256" key="8">
    <source>
        <dbReference type="ARBA" id="ARBA00023008"/>
    </source>
</evidence>
<feature type="signal peptide" evidence="16">
    <location>
        <begin position="1"/>
        <end position="23"/>
    </location>
</feature>
<evidence type="ECO:0000256" key="14">
    <source>
        <dbReference type="ARBA" id="ARBA00045077"/>
    </source>
</evidence>
<keyword evidence="4" id="KW-0479">Metal-binding</keyword>
<dbReference type="GO" id="GO:0046872">
    <property type="term" value="F:metal ion binding"/>
    <property type="evidence" value="ECO:0007669"/>
    <property type="project" value="UniProtKB-KW"/>
</dbReference>
<evidence type="ECO:0000256" key="15">
    <source>
        <dbReference type="ARBA" id="ARBA00047174"/>
    </source>
</evidence>
<comment type="cofactor">
    <cofactor evidence="1">
        <name>Cu(2+)</name>
        <dbReference type="ChEBI" id="CHEBI:29036"/>
    </cofactor>
</comment>
<evidence type="ECO:0000256" key="3">
    <source>
        <dbReference type="ARBA" id="ARBA00022525"/>
    </source>
</evidence>
<feature type="domain" description="Auxiliary Activity family 9 catalytic" evidence="17">
    <location>
        <begin position="24"/>
        <end position="205"/>
    </location>
</feature>
<keyword evidence="8" id="KW-0186">Copper</keyword>
<evidence type="ECO:0000256" key="11">
    <source>
        <dbReference type="ARBA" id="ARBA00023277"/>
    </source>
</evidence>
<keyword evidence="10" id="KW-1015">Disulfide bond</keyword>
<dbReference type="AlphaFoldDB" id="A0AAD5YQD2"/>
<comment type="catalytic activity">
    <reaction evidence="14">
        <text>[(1-&gt;4)-beta-D-glucosyl]n+m + reduced acceptor + O2 = 4-dehydro-beta-D-glucosyl-[(1-&gt;4)-beta-D-glucosyl]n-1 + [(1-&gt;4)-beta-D-glucosyl]m + acceptor + H2O.</text>
        <dbReference type="EC" id="1.14.99.56"/>
    </reaction>
</comment>
<dbReference type="GO" id="GO:0030245">
    <property type="term" value="P:cellulose catabolic process"/>
    <property type="evidence" value="ECO:0007669"/>
    <property type="project" value="UniProtKB-KW"/>
</dbReference>
<gene>
    <name evidence="18" type="ORF">NP233_g9955</name>
</gene>
<evidence type="ECO:0000256" key="16">
    <source>
        <dbReference type="SAM" id="SignalP"/>
    </source>
</evidence>
<keyword evidence="19" id="KW-1185">Reference proteome</keyword>
<dbReference type="GO" id="GO:0005576">
    <property type="term" value="C:extracellular region"/>
    <property type="evidence" value="ECO:0007669"/>
    <property type="project" value="UniProtKB-SubCell"/>
</dbReference>
<dbReference type="InterPro" id="IPR049892">
    <property type="entry name" value="AA9"/>
</dbReference>
<evidence type="ECO:0000256" key="12">
    <source>
        <dbReference type="ARBA" id="ARBA00023326"/>
    </source>
</evidence>
<comment type="similarity">
    <text evidence="13">Belongs to the polysaccharide monooxygenase AA9 family.</text>
</comment>
<dbReference type="Gene3D" id="2.70.50.70">
    <property type="match status" value="1"/>
</dbReference>
<dbReference type="EC" id="1.14.99.56" evidence="15"/>
<organism evidence="18 19">
    <name type="scientific">Leucocoprinus birnbaumii</name>
    <dbReference type="NCBI Taxonomy" id="56174"/>
    <lineage>
        <taxon>Eukaryota</taxon>
        <taxon>Fungi</taxon>
        <taxon>Dikarya</taxon>
        <taxon>Basidiomycota</taxon>
        <taxon>Agaricomycotina</taxon>
        <taxon>Agaricomycetes</taxon>
        <taxon>Agaricomycetidae</taxon>
        <taxon>Agaricales</taxon>
        <taxon>Agaricineae</taxon>
        <taxon>Agaricaceae</taxon>
        <taxon>Leucocoprinus</taxon>
    </lineage>
</organism>
<evidence type="ECO:0000313" key="18">
    <source>
        <dbReference type="EMBL" id="KAJ3561832.1"/>
    </source>
</evidence>
<evidence type="ECO:0000256" key="9">
    <source>
        <dbReference type="ARBA" id="ARBA00023033"/>
    </source>
</evidence>
<evidence type="ECO:0000256" key="4">
    <source>
        <dbReference type="ARBA" id="ARBA00022723"/>
    </source>
</evidence>
<dbReference type="InterPro" id="IPR005103">
    <property type="entry name" value="AA9_LPMO"/>
</dbReference>
<dbReference type="Proteomes" id="UP001213000">
    <property type="component" value="Unassembled WGS sequence"/>
</dbReference>
<keyword evidence="11" id="KW-0119">Carbohydrate metabolism</keyword>
<evidence type="ECO:0000256" key="5">
    <source>
        <dbReference type="ARBA" id="ARBA00022729"/>
    </source>
</evidence>
<keyword evidence="6" id="KW-0136">Cellulose degradation</keyword>